<dbReference type="EMBL" id="VWMK01000008">
    <property type="protein sequence ID" value="KAA3765828.1"/>
    <property type="molecule type" value="Genomic_DNA"/>
</dbReference>
<sequence length="141" mass="17405">MEKDKLIPNRSYETFILGDSISNYLYLPYRIESHDDPYIYYNTYCFDNFNFDIWVENDKIATIRCDKECYWKGENLINMLYEEFLILIDYQQPSDEDILYVPINRDRGQNQKVYTFDYLGLMIWVWRKKIRTVLIYNYEDE</sequence>
<comment type="caution">
    <text evidence="1">The sequence shown here is derived from an EMBL/GenBank/DDBJ whole genome shotgun (WGS) entry which is preliminary data.</text>
</comment>
<proteinExistence type="predicted"/>
<accession>A0A7J4XJA5</accession>
<dbReference type="RefSeq" id="WP_130058183.1">
    <property type="nucleotide sequence ID" value="NZ_JADNPJ010000004.1"/>
</dbReference>
<reference evidence="1 2" key="1">
    <citation type="journal article" date="2019" name="Nat. Med.">
        <title>A library of human gut bacterial isolates paired with longitudinal multiomics data enables mechanistic microbiome research.</title>
        <authorList>
            <person name="Poyet M."/>
            <person name="Groussin M."/>
            <person name="Gibbons S.M."/>
            <person name="Avila-Pacheco J."/>
            <person name="Jiang X."/>
            <person name="Kearney S.M."/>
            <person name="Perrotta A.R."/>
            <person name="Berdy B."/>
            <person name="Zhao S."/>
            <person name="Lieberman T.D."/>
            <person name="Swanson P.K."/>
            <person name="Smith M."/>
            <person name="Roesemann S."/>
            <person name="Alexander J.E."/>
            <person name="Rich S.A."/>
            <person name="Livny J."/>
            <person name="Vlamakis H."/>
            <person name="Clish C."/>
            <person name="Bullock K."/>
            <person name="Deik A."/>
            <person name="Scott J."/>
            <person name="Pierce K.A."/>
            <person name="Xavier R.J."/>
            <person name="Alm E.J."/>
        </authorList>
    </citation>
    <scope>NUCLEOTIDE SEQUENCE [LARGE SCALE GENOMIC DNA]</scope>
    <source>
        <strain evidence="1 2">BIOML-A10</strain>
    </source>
</reference>
<name>A0A7J4XJA5_9BACE</name>
<evidence type="ECO:0000313" key="1">
    <source>
        <dbReference type="EMBL" id="KAA3765828.1"/>
    </source>
</evidence>
<organism evidence="1 2">
    <name type="scientific">Bacteroides salyersiae</name>
    <dbReference type="NCBI Taxonomy" id="291644"/>
    <lineage>
        <taxon>Bacteria</taxon>
        <taxon>Pseudomonadati</taxon>
        <taxon>Bacteroidota</taxon>
        <taxon>Bacteroidia</taxon>
        <taxon>Bacteroidales</taxon>
        <taxon>Bacteroidaceae</taxon>
        <taxon>Bacteroides</taxon>
    </lineage>
</organism>
<gene>
    <name evidence="1" type="ORF">F3F73_09725</name>
</gene>
<protein>
    <submittedName>
        <fullName evidence="1">Uncharacterized protein</fullName>
    </submittedName>
</protein>
<evidence type="ECO:0000313" key="2">
    <source>
        <dbReference type="Proteomes" id="UP000422221"/>
    </source>
</evidence>
<dbReference type="Proteomes" id="UP000422221">
    <property type="component" value="Unassembled WGS sequence"/>
</dbReference>
<dbReference type="AlphaFoldDB" id="A0A7J4XJA5"/>